<dbReference type="EMBL" id="BAABHO010000048">
    <property type="protein sequence ID" value="GAA4804613.1"/>
    <property type="molecule type" value="Genomic_DNA"/>
</dbReference>
<reference evidence="2" key="1">
    <citation type="journal article" date="2019" name="Int. J. Syst. Evol. Microbiol.">
        <title>The Global Catalogue of Microorganisms (GCM) 10K type strain sequencing project: providing services to taxonomists for standard genome sequencing and annotation.</title>
        <authorList>
            <consortium name="The Broad Institute Genomics Platform"/>
            <consortium name="The Broad Institute Genome Sequencing Center for Infectious Disease"/>
            <person name="Wu L."/>
            <person name="Ma J."/>
        </authorList>
    </citation>
    <scope>NUCLEOTIDE SEQUENCE [LARGE SCALE GENOMIC DNA]</scope>
    <source>
        <strain evidence="2">JCM 17979</strain>
    </source>
</reference>
<sequence>MTRDRRALGPDTRPSPMRYELHGVVSGPEVAEFLTERSSHVRPVLLDGAELVLVPMCPELAADIDLDGPPLDPADDFELLSRWMTAVLTAASRHGPVVYLETEYTGGVGWQSAVVWLDCHVVLGPDVLESGDPFPAVTEPGRGGSPIVRALRYLGVEAVGRHDEFVALGLGRFRSTEQWCAAWSAR</sequence>
<evidence type="ECO:0000313" key="1">
    <source>
        <dbReference type="EMBL" id="GAA4804613.1"/>
    </source>
</evidence>
<keyword evidence="2" id="KW-1185">Reference proteome</keyword>
<evidence type="ECO:0000313" key="2">
    <source>
        <dbReference type="Proteomes" id="UP001500928"/>
    </source>
</evidence>
<dbReference type="RefSeq" id="WP_345421415.1">
    <property type="nucleotide sequence ID" value="NZ_BAABHO010000048.1"/>
</dbReference>
<accession>A0ABP9C8X0</accession>
<protein>
    <submittedName>
        <fullName evidence="1">Uncharacterized protein</fullName>
    </submittedName>
</protein>
<gene>
    <name evidence="1" type="ORF">GCM10023200_47470</name>
</gene>
<dbReference type="Proteomes" id="UP001500928">
    <property type="component" value="Unassembled WGS sequence"/>
</dbReference>
<proteinExistence type="predicted"/>
<organism evidence="1 2">
    <name type="scientific">Actinomycetospora chlora</name>
    <dbReference type="NCBI Taxonomy" id="663608"/>
    <lineage>
        <taxon>Bacteria</taxon>
        <taxon>Bacillati</taxon>
        <taxon>Actinomycetota</taxon>
        <taxon>Actinomycetes</taxon>
        <taxon>Pseudonocardiales</taxon>
        <taxon>Pseudonocardiaceae</taxon>
        <taxon>Actinomycetospora</taxon>
    </lineage>
</organism>
<comment type="caution">
    <text evidence="1">The sequence shown here is derived from an EMBL/GenBank/DDBJ whole genome shotgun (WGS) entry which is preliminary data.</text>
</comment>
<name>A0ABP9C8X0_9PSEU</name>